<keyword evidence="1 6" id="KW-0479">Metal-binding</keyword>
<keyword evidence="9" id="KW-1185">Reference proteome</keyword>
<dbReference type="HAMAP" id="MF_02040">
    <property type="entry name" value="Mrp_NBP35"/>
    <property type="match status" value="1"/>
</dbReference>
<dbReference type="AlphaFoldDB" id="A0A1P8U7Q5"/>
<dbReference type="InterPro" id="IPR002744">
    <property type="entry name" value="MIP18-like"/>
</dbReference>
<dbReference type="EMBL" id="CP018762">
    <property type="protein sequence ID" value="APZ34103.1"/>
    <property type="molecule type" value="Genomic_DNA"/>
</dbReference>
<evidence type="ECO:0000256" key="4">
    <source>
        <dbReference type="ARBA" id="ARBA00023004"/>
    </source>
</evidence>
<evidence type="ECO:0000256" key="2">
    <source>
        <dbReference type="ARBA" id="ARBA00022741"/>
    </source>
</evidence>
<gene>
    <name evidence="8" type="ORF">BOH66_07450</name>
</gene>
<dbReference type="Gene3D" id="3.30.300.130">
    <property type="entry name" value="Fe-S cluster assembly (FSCA)"/>
    <property type="match status" value="1"/>
</dbReference>
<accession>A0A1P8U7Q5</accession>
<dbReference type="GO" id="GO:0016887">
    <property type="term" value="F:ATP hydrolysis activity"/>
    <property type="evidence" value="ECO:0007669"/>
    <property type="project" value="UniProtKB-UniRule"/>
</dbReference>
<dbReference type="InterPro" id="IPR034904">
    <property type="entry name" value="FSCA_dom_sf"/>
</dbReference>
<dbReference type="GO" id="GO:0005524">
    <property type="term" value="F:ATP binding"/>
    <property type="evidence" value="ECO:0007669"/>
    <property type="project" value="UniProtKB-UniRule"/>
</dbReference>
<dbReference type="InterPro" id="IPR033756">
    <property type="entry name" value="YlxH/NBP35"/>
</dbReference>
<comment type="function">
    <text evidence="6">Binds and transfers iron-sulfur (Fe-S) clusters to target apoproteins. Can hydrolyze ATP.</text>
</comment>
<keyword evidence="6" id="KW-0378">Hydrolase</keyword>
<dbReference type="STRING" id="36805.BOH66_07450"/>
<comment type="subunit">
    <text evidence="6">Homodimer.</text>
</comment>
<dbReference type="OrthoDB" id="9809679at2"/>
<reference evidence="8 9" key="1">
    <citation type="submission" date="2016-12" db="EMBL/GenBank/DDBJ databases">
        <title>Complete genome sequence of Microbacterium aurum KACC 15219.</title>
        <authorList>
            <person name="Jung Y."/>
            <person name="Shin J.-H."/>
            <person name="Lee Y.-J."/>
            <person name="Yi H."/>
            <person name="Bahn Y.-S."/>
            <person name="Kim J.F."/>
            <person name="Lee D.-W."/>
        </authorList>
    </citation>
    <scope>NUCLEOTIDE SEQUENCE [LARGE SCALE GENOMIC DNA]</scope>
    <source>
        <strain evidence="8 9">KACC 15219</strain>
    </source>
</reference>
<protein>
    <recommendedName>
        <fullName evidence="6">Iron-sulfur cluster carrier protein</fullName>
    </recommendedName>
</protein>
<comment type="similarity">
    <text evidence="6">Belongs to the Mrp/NBP35 ATP-binding proteins family.</text>
</comment>
<organism evidence="8 9">
    <name type="scientific">Microbacterium aurum</name>
    <dbReference type="NCBI Taxonomy" id="36805"/>
    <lineage>
        <taxon>Bacteria</taxon>
        <taxon>Bacillati</taxon>
        <taxon>Actinomycetota</taxon>
        <taxon>Actinomycetes</taxon>
        <taxon>Micrococcales</taxon>
        <taxon>Microbacteriaceae</taxon>
        <taxon>Microbacterium</taxon>
    </lineage>
</organism>
<dbReference type="CDD" id="cd02037">
    <property type="entry name" value="Mrp_NBP35"/>
    <property type="match status" value="1"/>
</dbReference>
<evidence type="ECO:0000313" key="8">
    <source>
        <dbReference type="EMBL" id="APZ34103.1"/>
    </source>
</evidence>
<dbReference type="Pfam" id="PF10609">
    <property type="entry name" value="ParA"/>
    <property type="match status" value="1"/>
</dbReference>
<name>A0A1P8U7Q5_9MICO</name>
<evidence type="ECO:0000256" key="3">
    <source>
        <dbReference type="ARBA" id="ARBA00022840"/>
    </source>
</evidence>
<dbReference type="Proteomes" id="UP000187185">
    <property type="component" value="Chromosome"/>
</dbReference>
<dbReference type="PANTHER" id="PTHR42961:SF2">
    <property type="entry name" value="IRON-SULFUR PROTEIN NUBPL"/>
    <property type="match status" value="1"/>
</dbReference>
<evidence type="ECO:0000313" key="9">
    <source>
        <dbReference type="Proteomes" id="UP000187185"/>
    </source>
</evidence>
<dbReference type="InterPro" id="IPR027417">
    <property type="entry name" value="P-loop_NTPase"/>
</dbReference>
<evidence type="ECO:0000259" key="7">
    <source>
        <dbReference type="Pfam" id="PF01883"/>
    </source>
</evidence>
<dbReference type="KEGG" id="maur:BOH66_07450"/>
<feature type="domain" description="MIP18 family-like" evidence="7">
    <location>
        <begin position="7"/>
        <end position="76"/>
    </location>
</feature>
<dbReference type="InterPro" id="IPR019591">
    <property type="entry name" value="Mrp/NBP35_ATP-bd"/>
</dbReference>
<dbReference type="GO" id="GO:0140663">
    <property type="term" value="F:ATP-dependent FeS chaperone activity"/>
    <property type="evidence" value="ECO:0007669"/>
    <property type="project" value="InterPro"/>
</dbReference>
<keyword evidence="2 6" id="KW-0547">Nucleotide-binding</keyword>
<keyword evidence="5 6" id="KW-0411">Iron-sulfur</keyword>
<dbReference type="InterPro" id="IPR044304">
    <property type="entry name" value="NUBPL-like"/>
</dbReference>
<dbReference type="SUPFAM" id="SSF52540">
    <property type="entry name" value="P-loop containing nucleoside triphosphate hydrolases"/>
    <property type="match status" value="1"/>
</dbReference>
<evidence type="ECO:0000256" key="6">
    <source>
        <dbReference type="HAMAP-Rule" id="MF_02040"/>
    </source>
</evidence>
<dbReference type="Pfam" id="PF01883">
    <property type="entry name" value="FeS_assembly_P"/>
    <property type="match status" value="1"/>
</dbReference>
<dbReference type="GO" id="GO:0016226">
    <property type="term" value="P:iron-sulfur cluster assembly"/>
    <property type="evidence" value="ECO:0007669"/>
    <property type="project" value="InterPro"/>
</dbReference>
<dbReference type="PANTHER" id="PTHR42961">
    <property type="entry name" value="IRON-SULFUR PROTEIN NUBPL"/>
    <property type="match status" value="1"/>
</dbReference>
<dbReference type="RefSeq" id="WP_076690419.1">
    <property type="nucleotide sequence ID" value="NZ_CP018762.1"/>
</dbReference>
<dbReference type="GO" id="GO:0051539">
    <property type="term" value="F:4 iron, 4 sulfur cluster binding"/>
    <property type="evidence" value="ECO:0007669"/>
    <property type="project" value="TreeGrafter"/>
</dbReference>
<evidence type="ECO:0000256" key="1">
    <source>
        <dbReference type="ARBA" id="ARBA00022723"/>
    </source>
</evidence>
<dbReference type="Gene3D" id="3.40.50.300">
    <property type="entry name" value="P-loop containing nucleotide triphosphate hydrolases"/>
    <property type="match status" value="1"/>
</dbReference>
<keyword evidence="3 6" id="KW-0067">ATP-binding</keyword>
<evidence type="ECO:0000256" key="5">
    <source>
        <dbReference type="ARBA" id="ARBA00023014"/>
    </source>
</evidence>
<proteinExistence type="inferred from homology"/>
<dbReference type="SUPFAM" id="SSF117916">
    <property type="entry name" value="Fe-S cluster assembly (FSCA) domain-like"/>
    <property type="match status" value="1"/>
</dbReference>
<keyword evidence="4 6" id="KW-0408">Iron</keyword>
<sequence length="401" mass="40377">MTGDLSAAVRAAVGAVTDPELRRPLAELDMVRGVEVDGTVAHVHIALTIVGCPAADRISREVTDAAASVPGIDEVDLSVGVMTPTERQALTERLRGGRAARQMPFGPDSLTRVVAVTSGKGGVGKSTLTANLAVALAARGLAVGLIDADVHGFSIPALLGLTDDDGRPPAPTRIDDLMLPPVAYGVKTISIGMFLPRDQPASAAVAWRGPMLHRTVSQFLTDVFFGDLDILLIDMPPGTGDVAISVGQLLPHADVLVVTTPQTAASDVAVRSGLVAAQTGQRVIGVVENMAAMTLPDGTTLDLFGSGGGAAVAAALSTTGGAGTGGPDAGGADAAGPDAGAVPLLASVPLSPALRRGGDAGVPVVVAEPTDPAAVQIARVADALAMHPRGLARRPLPFTPR</sequence>
<feature type="binding site" evidence="6">
    <location>
        <begin position="119"/>
        <end position="126"/>
    </location>
    <ligand>
        <name>ATP</name>
        <dbReference type="ChEBI" id="CHEBI:30616"/>
    </ligand>
</feature>
<dbReference type="GO" id="GO:0046872">
    <property type="term" value="F:metal ion binding"/>
    <property type="evidence" value="ECO:0007669"/>
    <property type="project" value="UniProtKB-KW"/>
</dbReference>